<geneLocation type="plasmid" evidence="2 3">
    <name>unnamed1</name>
</geneLocation>
<accession>A0AAE6IA93</accession>
<proteinExistence type="predicted"/>
<dbReference type="Proteomes" id="UP000962161">
    <property type="component" value="Plasmid unnamed1"/>
</dbReference>
<sequence>MYFIGWHNFLWINIILLIIFTSIMFISNNYGHKKLLDIFYRLSCIEIIAVGYGVIAVLLNAFGLM</sequence>
<feature type="transmembrane region" description="Helical" evidence="1">
    <location>
        <begin position="38"/>
        <end position="62"/>
    </location>
</feature>
<evidence type="ECO:0000313" key="2">
    <source>
        <dbReference type="EMBL" id="QDY34690.1"/>
    </source>
</evidence>
<feature type="transmembrane region" description="Helical" evidence="1">
    <location>
        <begin position="6"/>
        <end position="26"/>
    </location>
</feature>
<gene>
    <name evidence="2" type="ORF">CGS26_20580</name>
</gene>
<dbReference type="RefSeq" id="WP_061329805.1">
    <property type="nucleotide sequence ID" value="NZ_CP022406.1"/>
</dbReference>
<protein>
    <submittedName>
        <fullName evidence="2">Uncharacterized protein</fullName>
    </submittedName>
</protein>
<reference evidence="2" key="1">
    <citation type="submission" date="2017-07" db="EMBL/GenBank/DDBJ databases">
        <title>Genome sequencing of BoNT-producing clostridia.</title>
        <authorList>
            <person name="Williamson C."/>
        </authorList>
    </citation>
    <scope>NUCLEOTIDE SEQUENCE</scope>
    <source>
        <strain evidence="2">AM553</strain>
        <plasmid evidence="2">unnamed1</plasmid>
    </source>
</reference>
<keyword evidence="1" id="KW-0812">Transmembrane</keyword>
<dbReference type="EMBL" id="CP022406">
    <property type="protein sequence ID" value="QDY34690.1"/>
    <property type="molecule type" value="Genomic_DNA"/>
</dbReference>
<evidence type="ECO:0000313" key="3">
    <source>
        <dbReference type="Proteomes" id="UP000962161"/>
    </source>
</evidence>
<evidence type="ECO:0000256" key="1">
    <source>
        <dbReference type="SAM" id="Phobius"/>
    </source>
</evidence>
<keyword evidence="2" id="KW-0614">Plasmid</keyword>
<keyword evidence="1" id="KW-0472">Membrane</keyword>
<organism evidence="2 3">
    <name type="scientific">Clostridium sporogenes</name>
    <dbReference type="NCBI Taxonomy" id="1509"/>
    <lineage>
        <taxon>Bacteria</taxon>
        <taxon>Bacillati</taxon>
        <taxon>Bacillota</taxon>
        <taxon>Clostridia</taxon>
        <taxon>Eubacteriales</taxon>
        <taxon>Clostridiaceae</taxon>
        <taxon>Clostridium</taxon>
    </lineage>
</organism>
<keyword evidence="1" id="KW-1133">Transmembrane helix</keyword>
<dbReference type="AlphaFoldDB" id="A0AAE6IA93"/>
<name>A0AAE6IA93_CLOSG</name>